<reference evidence="3 4" key="1">
    <citation type="submission" date="2024-09" db="EMBL/GenBank/DDBJ databases">
        <authorList>
            <person name="Sun Q."/>
            <person name="Mori K."/>
        </authorList>
    </citation>
    <scope>NUCLEOTIDE SEQUENCE [LARGE SCALE GENOMIC DNA]</scope>
    <source>
        <strain evidence="3 4">NCAIM B.02336</strain>
    </source>
</reference>
<protein>
    <submittedName>
        <fullName evidence="3">Winged helix-turn-helix domain-containing protein</fullName>
    </submittedName>
</protein>
<feature type="region of interest" description="Disordered" evidence="1">
    <location>
        <begin position="64"/>
        <end position="103"/>
    </location>
</feature>
<feature type="domain" description="Winged helix-turn helix" evidence="2">
    <location>
        <begin position="39"/>
        <end position="85"/>
    </location>
</feature>
<proteinExistence type="predicted"/>
<evidence type="ECO:0000313" key="4">
    <source>
        <dbReference type="Proteomes" id="UP001589834"/>
    </source>
</evidence>
<sequence>GGRRHQNMTTEQERQVLAPFLDRARTGGILVVGQVKCEIEAALGRPMALSSVYNLLHRHGWRKLAPDKRHPQSDPLAQEEWKKNSPSALPKSARTGRSKAPSS</sequence>
<keyword evidence="4" id="KW-1185">Reference proteome</keyword>
<evidence type="ECO:0000259" key="2">
    <source>
        <dbReference type="Pfam" id="PF13592"/>
    </source>
</evidence>
<dbReference type="Proteomes" id="UP001589834">
    <property type="component" value="Unassembled WGS sequence"/>
</dbReference>
<evidence type="ECO:0000313" key="3">
    <source>
        <dbReference type="EMBL" id="MFC0594581.1"/>
    </source>
</evidence>
<name>A0ABV6PXK4_9BURK</name>
<evidence type="ECO:0000256" key="1">
    <source>
        <dbReference type="SAM" id="MobiDB-lite"/>
    </source>
</evidence>
<dbReference type="RefSeq" id="WP_377485470.1">
    <property type="nucleotide sequence ID" value="NZ_JBHLTN010000054.1"/>
</dbReference>
<organism evidence="3 4">
    <name type="scientific">Ottowia pentelensis</name>
    <dbReference type="NCBI Taxonomy" id="511108"/>
    <lineage>
        <taxon>Bacteria</taxon>
        <taxon>Pseudomonadati</taxon>
        <taxon>Pseudomonadota</taxon>
        <taxon>Betaproteobacteria</taxon>
        <taxon>Burkholderiales</taxon>
        <taxon>Comamonadaceae</taxon>
        <taxon>Ottowia</taxon>
    </lineage>
</organism>
<gene>
    <name evidence="3" type="ORF">ACFFGG_18710</name>
</gene>
<accession>A0ABV6PXK4</accession>
<comment type="caution">
    <text evidence="3">The sequence shown here is derived from an EMBL/GenBank/DDBJ whole genome shotgun (WGS) entry which is preliminary data.</text>
</comment>
<feature type="non-terminal residue" evidence="3">
    <location>
        <position position="1"/>
    </location>
</feature>
<dbReference type="EMBL" id="JBHLTN010000054">
    <property type="protein sequence ID" value="MFC0594581.1"/>
    <property type="molecule type" value="Genomic_DNA"/>
</dbReference>
<dbReference type="Pfam" id="PF13592">
    <property type="entry name" value="HTH_33"/>
    <property type="match status" value="1"/>
</dbReference>
<dbReference type="InterPro" id="IPR025959">
    <property type="entry name" value="Winged_HTH_dom"/>
</dbReference>